<dbReference type="InterPro" id="IPR052994">
    <property type="entry name" value="Tiny_macrocysts_regulators"/>
</dbReference>
<dbReference type="Proteomes" id="UP000683925">
    <property type="component" value="Unassembled WGS sequence"/>
</dbReference>
<proteinExistence type="predicted"/>
<feature type="transmembrane region" description="Helical" evidence="1">
    <location>
        <begin position="1501"/>
        <end position="1522"/>
    </location>
</feature>
<keyword evidence="1" id="KW-1133">Transmembrane helix</keyword>
<reference evidence="2" key="1">
    <citation type="submission" date="2021-01" db="EMBL/GenBank/DDBJ databases">
        <authorList>
            <consortium name="Genoscope - CEA"/>
            <person name="William W."/>
        </authorList>
    </citation>
    <scope>NUCLEOTIDE SEQUENCE</scope>
</reference>
<dbReference type="EMBL" id="CAJJDP010000073">
    <property type="protein sequence ID" value="CAD8180186.1"/>
    <property type="molecule type" value="Genomic_DNA"/>
</dbReference>
<name>A0A8S1W1Y8_PAROT</name>
<evidence type="ECO:0008006" key="4">
    <source>
        <dbReference type="Google" id="ProtNLM"/>
    </source>
</evidence>
<feature type="transmembrane region" description="Helical" evidence="1">
    <location>
        <begin position="1040"/>
        <end position="1062"/>
    </location>
</feature>
<feature type="transmembrane region" description="Helical" evidence="1">
    <location>
        <begin position="293"/>
        <end position="314"/>
    </location>
</feature>
<feature type="transmembrane region" description="Helical" evidence="1">
    <location>
        <begin position="1298"/>
        <end position="1317"/>
    </location>
</feature>
<feature type="transmembrane region" description="Helical" evidence="1">
    <location>
        <begin position="151"/>
        <end position="170"/>
    </location>
</feature>
<evidence type="ECO:0000313" key="2">
    <source>
        <dbReference type="EMBL" id="CAD8180186.1"/>
    </source>
</evidence>
<keyword evidence="3" id="KW-1185">Reference proteome</keyword>
<gene>
    <name evidence="2" type="ORF">POCTA_138.1.T0740188</name>
</gene>
<dbReference type="PANTHER" id="PTHR31600:SF2">
    <property type="entry name" value="GAMETE ENRICHED GENE 10 PROTEIN-RELATED"/>
    <property type="match status" value="1"/>
</dbReference>
<keyword evidence="1" id="KW-0472">Membrane</keyword>
<organism evidence="2 3">
    <name type="scientific">Paramecium octaurelia</name>
    <dbReference type="NCBI Taxonomy" id="43137"/>
    <lineage>
        <taxon>Eukaryota</taxon>
        <taxon>Sar</taxon>
        <taxon>Alveolata</taxon>
        <taxon>Ciliophora</taxon>
        <taxon>Intramacronucleata</taxon>
        <taxon>Oligohymenophorea</taxon>
        <taxon>Peniculida</taxon>
        <taxon>Parameciidae</taxon>
        <taxon>Paramecium</taxon>
    </lineage>
</organism>
<feature type="transmembrane region" description="Helical" evidence="1">
    <location>
        <begin position="1189"/>
        <end position="1212"/>
    </location>
</feature>
<dbReference type="OrthoDB" id="303417at2759"/>
<feature type="transmembrane region" description="Helical" evidence="1">
    <location>
        <begin position="25"/>
        <end position="45"/>
    </location>
</feature>
<feature type="transmembrane region" description="Helical" evidence="1">
    <location>
        <begin position="65"/>
        <end position="90"/>
    </location>
</feature>
<evidence type="ECO:0000256" key="1">
    <source>
        <dbReference type="SAM" id="Phobius"/>
    </source>
</evidence>
<comment type="caution">
    <text evidence="2">The sequence shown here is derived from an EMBL/GenBank/DDBJ whole genome shotgun (WGS) entry which is preliminary data.</text>
</comment>
<sequence length="1566" mass="184895">MKKFLFKIKAFYVKDFLFLKDSKSITFKMAIAMIFIENLQMLSVMMNFQIKFNPQSTILGQLDIIYIRIYTLFGNSITVRIACVMVGFLIKTIFLLRLLHLVLCQPLFLKEKLTLHDLPLDQNKQNYHFEKSWQSILLSWYMKINLEVIQIPFLFCAISVVTDLIGLKSLNEFEQIGLLLSFILIIYQLLVGAFLHFHQADYRIKDYDFLGKLKGLENQILYGLKILIIFLSGSQQNNIVIQTLGLLINSIQAIYNYRQLIYIDHRITNMANQINFLMLLYQLVLILCEFEEAKIKISSSLLILFFSPLIIFLFHQLHIRSEQYNKYTDNHRYLRILYWKAKKLIYFKKMSYHQDQQILFEIYTVVRSHLQECKQIRIRKMLKMPSFKQKCFCSSFQNHNESFQNLEQCKEFLKLLLGQILEDQLKEDGSIQNSLAYICYLTEIKKAPISAIYEIIRTSTIENLPLRQKQIIHQLQQSSLIKFNQLIKKQNLLNQMFDFKRAYQFEESLKILKLNLYVIVKQEIEFYETLFAPIIDASILQEKGLQLVNNITLLEKQIQLVFRTNPQNGECDTIYKLFQKYININKVRPKLYKREGQLMAEFIQSIDKIIYNQNSCVVQITLLQPRGNVIRYTRSFQQVLQYKDDEIMNQNIKKFIPSIIASDHDQYLNNFVETGRINVLKRELRIILVKLKSGFVIPINTRLRIEVNSQQFGAQALMTPVNYSYGYLMLNEQGQIEEITKNIYEDIFKQYLGLDFDFVRGLDFLLMIPDLSKIWESIFDENFEKLDLYLEGQLLIPVIEKQAVSPIYSFNYGNKLSLNKRLAEYIKNNSQSIIKYQINLHLTSLTTINLRVVIVEIPEYKQTINKQYASQLELYNQQVQTHKTSVNFTHQSDLPTHKSCGINSPLNTPPPTKTLINEYDLDYENLIEEKKMIQEFRNQLASVTMNNTLQNNSKEPLIQQQQQQCENVYEAKIVIMPQPVLSYKSEEFEQKQFQQDQLQQLQQYNGSVGSRSSQNNSNTFKMQIKDCVQNKKELNLRIKIFLFIFYSLLLVGYILNYCILYFNFQKINVNLNFESLPYQFNYYYHEFVIAQVYISEQEFKFNQLLKTSLYYFQNQQKNVDQIISLMPQINIINNQTLQRRTVNVMSQMSEVYDSNQSISLQEYLNNSDAFHTLLDTFSEANSPSSISSLLSYFILEEILLFILLSSYAYFYISILKMKVKFFKLFCTFSKDFVKDQFIQYHSLYNQINHAKFKTNETNEESFEASMISYFQKNSTQGNLEGQVRVGKQISTPQINMNLIFFFFVMLLISVFSSSYYLGTYLLQKQVLITIETNYFERIYYENIANHQVFAYSHSAFFYNKTITEEMLLYQTSALAELQEFITQIALKQHSNNMIIQNILIDEICNVFQEGISIEDTDYQNLFSFEQCQSIPSLSKGLVYVAQELFSIYNDIVQNLKYNETSKFPLLLEADIQIERLYSQFSFQIIIELLRQEIKDLIQETFYLNTVMFVLAIILASLTLFIAKLSIEKIQSQHSENKRILTLFPYDRLMENAYVHSFISQDLHFLV</sequence>
<keyword evidence="1" id="KW-0812">Transmembrane</keyword>
<evidence type="ECO:0000313" key="3">
    <source>
        <dbReference type="Proteomes" id="UP000683925"/>
    </source>
</evidence>
<dbReference type="OMA" id="CKQIRIR"/>
<feature type="transmembrane region" description="Helical" evidence="1">
    <location>
        <begin position="176"/>
        <end position="195"/>
    </location>
</feature>
<dbReference type="PANTHER" id="PTHR31600">
    <property type="entry name" value="TINY MACROCYSTS PROTEIN B-RELATED"/>
    <property type="match status" value="1"/>
</dbReference>
<protein>
    <recommendedName>
        <fullName evidence="4">Transmembrane protein</fullName>
    </recommendedName>
</protein>
<accession>A0A8S1W1Y8</accession>